<evidence type="ECO:0000313" key="3">
    <source>
        <dbReference type="Proteomes" id="UP001357485"/>
    </source>
</evidence>
<feature type="region of interest" description="Disordered" evidence="1">
    <location>
        <begin position="78"/>
        <end position="97"/>
    </location>
</feature>
<gene>
    <name evidence="2" type="ORF">LTR16_004915</name>
</gene>
<protein>
    <submittedName>
        <fullName evidence="2">Uncharacterized protein</fullName>
    </submittedName>
</protein>
<dbReference type="EMBL" id="JAVRRA010008927">
    <property type="protein sequence ID" value="KAK5254181.1"/>
    <property type="molecule type" value="Genomic_DNA"/>
</dbReference>
<evidence type="ECO:0000313" key="2">
    <source>
        <dbReference type="EMBL" id="KAK5254181.1"/>
    </source>
</evidence>
<feature type="non-terminal residue" evidence="2">
    <location>
        <position position="97"/>
    </location>
</feature>
<evidence type="ECO:0000256" key="1">
    <source>
        <dbReference type="SAM" id="MobiDB-lite"/>
    </source>
</evidence>
<reference evidence="2 3" key="1">
    <citation type="submission" date="2023-08" db="EMBL/GenBank/DDBJ databases">
        <title>Black Yeasts Isolated from many extreme environments.</title>
        <authorList>
            <person name="Coleine C."/>
            <person name="Stajich J.E."/>
            <person name="Selbmann L."/>
        </authorList>
    </citation>
    <scope>NUCLEOTIDE SEQUENCE [LARGE SCALE GENOMIC DNA]</scope>
    <source>
        <strain evidence="2 3">CCFEE 536</strain>
    </source>
</reference>
<keyword evidence="3" id="KW-1185">Reference proteome</keyword>
<sequence length="97" mass="11257">MASGRAIAKTTTTTTTTRIPLVSSRDLSRKDQEDEEMRPNSQGDDDAEMVQVLELSMRKNRNKRETFRAEVEKEHKKRIEKARSRISSIYDDRNSQV</sequence>
<feature type="region of interest" description="Disordered" evidence="1">
    <location>
        <begin position="1"/>
        <end position="47"/>
    </location>
</feature>
<dbReference type="Proteomes" id="UP001357485">
    <property type="component" value="Unassembled WGS sequence"/>
</dbReference>
<organism evidence="2 3">
    <name type="scientific">Cryomyces antarcticus</name>
    <dbReference type="NCBI Taxonomy" id="329879"/>
    <lineage>
        <taxon>Eukaryota</taxon>
        <taxon>Fungi</taxon>
        <taxon>Dikarya</taxon>
        <taxon>Ascomycota</taxon>
        <taxon>Pezizomycotina</taxon>
        <taxon>Dothideomycetes</taxon>
        <taxon>Dothideomycetes incertae sedis</taxon>
        <taxon>Cryomyces</taxon>
    </lineage>
</organism>
<accession>A0ABR0LYY7</accession>
<proteinExistence type="predicted"/>
<name>A0ABR0LYY7_9PEZI</name>
<comment type="caution">
    <text evidence="2">The sequence shown here is derived from an EMBL/GenBank/DDBJ whole genome shotgun (WGS) entry which is preliminary data.</text>
</comment>